<organism evidence="2 3">
    <name type="scientific">Ficus carica</name>
    <name type="common">Common fig</name>
    <dbReference type="NCBI Taxonomy" id="3494"/>
    <lineage>
        <taxon>Eukaryota</taxon>
        <taxon>Viridiplantae</taxon>
        <taxon>Streptophyta</taxon>
        <taxon>Embryophyta</taxon>
        <taxon>Tracheophyta</taxon>
        <taxon>Spermatophyta</taxon>
        <taxon>Magnoliopsida</taxon>
        <taxon>eudicotyledons</taxon>
        <taxon>Gunneridae</taxon>
        <taxon>Pentapetalae</taxon>
        <taxon>rosids</taxon>
        <taxon>fabids</taxon>
        <taxon>Rosales</taxon>
        <taxon>Moraceae</taxon>
        <taxon>Ficeae</taxon>
        <taxon>Ficus</taxon>
    </lineage>
</organism>
<accession>A0AA88D0V5</accession>
<protein>
    <submittedName>
        <fullName evidence="2">Uncharacterized protein</fullName>
    </submittedName>
</protein>
<evidence type="ECO:0000256" key="1">
    <source>
        <dbReference type="SAM" id="MobiDB-lite"/>
    </source>
</evidence>
<dbReference type="Proteomes" id="UP001187192">
    <property type="component" value="Unassembled WGS sequence"/>
</dbReference>
<keyword evidence="3" id="KW-1185">Reference proteome</keyword>
<gene>
    <name evidence="2" type="ORF">TIFTF001_011600</name>
</gene>
<proteinExistence type="predicted"/>
<dbReference type="AlphaFoldDB" id="A0AA88D0V5"/>
<evidence type="ECO:0000313" key="2">
    <source>
        <dbReference type="EMBL" id="GMN42383.1"/>
    </source>
</evidence>
<evidence type="ECO:0000313" key="3">
    <source>
        <dbReference type="Proteomes" id="UP001187192"/>
    </source>
</evidence>
<feature type="compositionally biased region" description="Polar residues" evidence="1">
    <location>
        <begin position="24"/>
        <end position="34"/>
    </location>
</feature>
<feature type="region of interest" description="Disordered" evidence="1">
    <location>
        <begin position="24"/>
        <end position="43"/>
    </location>
</feature>
<name>A0AA88D0V5_FICCA</name>
<comment type="caution">
    <text evidence="2">The sequence shown here is derived from an EMBL/GenBank/DDBJ whole genome shotgun (WGS) entry which is preliminary data.</text>
</comment>
<sequence length="43" mass="4607">MTTVISRTSSFTTKQVAMAKCAATTSGTASNNDGLTRKLRRWG</sequence>
<reference evidence="2" key="1">
    <citation type="submission" date="2023-07" db="EMBL/GenBank/DDBJ databases">
        <title>draft genome sequence of fig (Ficus carica).</title>
        <authorList>
            <person name="Takahashi T."/>
            <person name="Nishimura K."/>
        </authorList>
    </citation>
    <scope>NUCLEOTIDE SEQUENCE</scope>
</reference>
<dbReference type="EMBL" id="BTGU01000014">
    <property type="protein sequence ID" value="GMN42383.1"/>
    <property type="molecule type" value="Genomic_DNA"/>
</dbReference>